<evidence type="ECO:0000313" key="3">
    <source>
        <dbReference type="EMBL" id="MBT1705293.1"/>
    </source>
</evidence>
<dbReference type="Proteomes" id="UP000772618">
    <property type="component" value="Unassembled WGS sequence"/>
</dbReference>
<dbReference type="EMBL" id="JAHESD010000051">
    <property type="protein sequence ID" value="MBT1705293.1"/>
    <property type="molecule type" value="Genomic_DNA"/>
</dbReference>
<dbReference type="InterPro" id="IPR003646">
    <property type="entry name" value="SH3-like_bac-type"/>
</dbReference>
<organism evidence="3 4">
    <name type="scientific">Chryseosolibacter indicus</name>
    <dbReference type="NCBI Taxonomy" id="2782351"/>
    <lineage>
        <taxon>Bacteria</taxon>
        <taxon>Pseudomonadati</taxon>
        <taxon>Bacteroidota</taxon>
        <taxon>Cytophagia</taxon>
        <taxon>Cytophagales</taxon>
        <taxon>Chryseotaleaceae</taxon>
        <taxon>Chryseosolibacter</taxon>
    </lineage>
</organism>
<dbReference type="PROSITE" id="PS51781">
    <property type="entry name" value="SH3B"/>
    <property type="match status" value="1"/>
</dbReference>
<accession>A0ABS5VW66</accession>
<feature type="transmembrane region" description="Helical" evidence="1">
    <location>
        <begin position="132"/>
        <end position="150"/>
    </location>
</feature>
<gene>
    <name evidence="3" type="ORF">KK060_18515</name>
</gene>
<reference evidence="3 4" key="1">
    <citation type="submission" date="2021-05" db="EMBL/GenBank/DDBJ databases">
        <title>A Polyphasic approach of four new species of the genus Ohtaekwangia: Ohtaekwangia histidinii sp. nov., Ohtaekwangia cretensis sp. nov., Ohtaekwangia indiensis sp. nov., Ohtaekwangia reichenbachii sp. nov. from diverse environment.</title>
        <authorList>
            <person name="Octaviana S."/>
        </authorList>
    </citation>
    <scope>NUCLEOTIDE SEQUENCE [LARGE SCALE GENOMIC DNA]</scope>
    <source>
        <strain evidence="3 4">PWU20</strain>
    </source>
</reference>
<keyword evidence="1" id="KW-1133">Transmembrane helix</keyword>
<sequence length="248" mass="28519">MKKMQSRSIKNITFYITLILTTFQYTYAQTSSFQLKTADSLFLAKRYTQSFEHYKEILDQKQYTPAMVLKMAFIQEGLDNVGQAMYYLNLYYSLTNDKAVLDKMTELADKHNLEGYETSDTDHFLDFYYDNYLYITAGIAAIVIFFLSLTFYTKLKLHKRPIFAGAFVMLLLIGFFLHVNFGDRATTAIITNTRTYIMNGPSPGAPLVTITGDGHRVKILGKTDVWTKIQWGGQTAYVRDNSLLPIRL</sequence>
<comment type="caution">
    <text evidence="3">The sequence shown here is derived from an EMBL/GenBank/DDBJ whole genome shotgun (WGS) entry which is preliminary data.</text>
</comment>
<keyword evidence="1" id="KW-0812">Transmembrane</keyword>
<keyword evidence="4" id="KW-1185">Reference proteome</keyword>
<dbReference type="RefSeq" id="WP_254155248.1">
    <property type="nucleotide sequence ID" value="NZ_JAHESD010000051.1"/>
</dbReference>
<dbReference type="Gene3D" id="2.30.30.40">
    <property type="entry name" value="SH3 Domains"/>
    <property type="match status" value="1"/>
</dbReference>
<name>A0ABS5VW66_9BACT</name>
<feature type="domain" description="SH3b" evidence="2">
    <location>
        <begin position="185"/>
        <end position="247"/>
    </location>
</feature>
<keyword evidence="1" id="KW-0472">Membrane</keyword>
<evidence type="ECO:0000313" key="4">
    <source>
        <dbReference type="Proteomes" id="UP000772618"/>
    </source>
</evidence>
<feature type="transmembrane region" description="Helical" evidence="1">
    <location>
        <begin position="162"/>
        <end position="181"/>
    </location>
</feature>
<dbReference type="SMART" id="SM00287">
    <property type="entry name" value="SH3b"/>
    <property type="match status" value="1"/>
</dbReference>
<protein>
    <submittedName>
        <fullName evidence="3">SH3 domain-containing protein</fullName>
    </submittedName>
</protein>
<evidence type="ECO:0000259" key="2">
    <source>
        <dbReference type="PROSITE" id="PS51781"/>
    </source>
</evidence>
<evidence type="ECO:0000256" key="1">
    <source>
        <dbReference type="SAM" id="Phobius"/>
    </source>
</evidence>
<proteinExistence type="predicted"/>